<feature type="transmembrane region" description="Helical" evidence="2">
    <location>
        <begin position="207"/>
        <end position="232"/>
    </location>
</feature>
<proteinExistence type="predicted"/>
<dbReference type="PIRSF" id="PIRSF010219">
    <property type="entry name" value="UCP010219"/>
    <property type="match status" value="1"/>
</dbReference>
<dbReference type="Pfam" id="PF11361">
    <property type="entry name" value="DUF3159"/>
    <property type="match status" value="1"/>
</dbReference>
<keyword evidence="2" id="KW-0812">Transmembrane</keyword>
<dbReference type="AlphaFoldDB" id="A0A857KXC0"/>
<feature type="transmembrane region" description="Helical" evidence="2">
    <location>
        <begin position="75"/>
        <end position="95"/>
    </location>
</feature>
<keyword evidence="2" id="KW-0472">Membrane</keyword>
<gene>
    <name evidence="3" type="ORF">GII30_10470</name>
</gene>
<protein>
    <submittedName>
        <fullName evidence="3">DUF3159 domain-containing protein</fullName>
    </submittedName>
</protein>
<dbReference type="EMBL" id="CP045810">
    <property type="protein sequence ID" value="QHN39532.1"/>
    <property type="molecule type" value="Genomic_DNA"/>
</dbReference>
<sequence length="248" mass="26114">MAPTTDPGRPEPGGSGEANNPEEVRAEEVRAEEVRAEVASEEQAAEPPLLEQMGGVSGLIYSTVPIAVFVPANSIGGLGVAVGAALGAAALVFVIRLVRREGLMPAVSGLLGVAICAFIAHRTGDAKGYFLFGIWSMLVYAIACVVSIVVRWPLIGVAWHLVTGEGTGWRRQRAVLRAYDLATACWAVVFGARYLTQSALYDSDHTGWLAAARIGMGWPLTALAAVITVFLVRRAVSAETPGQDTASR</sequence>
<name>A0A857KXC0_9ACTN</name>
<keyword evidence="2" id="KW-1133">Transmembrane helix</keyword>
<feature type="compositionally biased region" description="Basic and acidic residues" evidence="1">
    <location>
        <begin position="22"/>
        <end position="38"/>
    </location>
</feature>
<feature type="transmembrane region" description="Helical" evidence="2">
    <location>
        <begin position="174"/>
        <end position="195"/>
    </location>
</feature>
<reference evidence="3" key="1">
    <citation type="journal article" date="2021" name="Nat. Microbiol.">
        <title>Cocultivation of an ultrasmall environmental parasitic bacterium with lytic ability against bacteria associated with wastewater foams.</title>
        <authorList>
            <person name="Batinovic S."/>
            <person name="Rose J.J.A."/>
            <person name="Ratcliffe J."/>
            <person name="Seviour R.J."/>
            <person name="Petrovski S."/>
        </authorList>
    </citation>
    <scope>NUCLEOTIDE SEQUENCE</scope>
    <source>
        <strain evidence="3">CON44</strain>
    </source>
</reference>
<accession>A0A857KXC0</accession>
<organism evidence="3">
    <name type="scientific">Gordonia amarae</name>
    <dbReference type="NCBI Taxonomy" id="36821"/>
    <lineage>
        <taxon>Bacteria</taxon>
        <taxon>Bacillati</taxon>
        <taxon>Actinomycetota</taxon>
        <taxon>Actinomycetes</taxon>
        <taxon>Mycobacteriales</taxon>
        <taxon>Gordoniaceae</taxon>
        <taxon>Gordonia</taxon>
    </lineage>
</organism>
<feature type="transmembrane region" description="Helical" evidence="2">
    <location>
        <begin position="102"/>
        <end position="120"/>
    </location>
</feature>
<feature type="transmembrane region" description="Helical" evidence="2">
    <location>
        <begin position="132"/>
        <end position="162"/>
    </location>
</feature>
<feature type="region of interest" description="Disordered" evidence="1">
    <location>
        <begin position="1"/>
        <end position="43"/>
    </location>
</feature>
<evidence type="ECO:0000313" key="3">
    <source>
        <dbReference type="EMBL" id="QHN39532.1"/>
    </source>
</evidence>
<evidence type="ECO:0000256" key="1">
    <source>
        <dbReference type="SAM" id="MobiDB-lite"/>
    </source>
</evidence>
<evidence type="ECO:0000256" key="2">
    <source>
        <dbReference type="SAM" id="Phobius"/>
    </source>
</evidence>
<dbReference type="InterPro" id="IPR016566">
    <property type="entry name" value="UCP010219"/>
</dbReference>